<dbReference type="SMART" id="SM00982">
    <property type="entry name" value="TRCF"/>
    <property type="match status" value="1"/>
</dbReference>
<feature type="domain" description="Transcription-repair-coupling factor C-terminal" evidence="1">
    <location>
        <begin position="1"/>
        <end position="76"/>
    </location>
</feature>
<reference evidence="2 3" key="1">
    <citation type="submission" date="2022-06" db="EMBL/GenBank/DDBJ databases">
        <title>Isolation of gut microbiota from human fecal samples.</title>
        <authorList>
            <person name="Pamer E.G."/>
            <person name="Barat B."/>
            <person name="Waligurski E."/>
            <person name="Medina S."/>
            <person name="Paddock L."/>
            <person name="Mostad J."/>
        </authorList>
    </citation>
    <scope>NUCLEOTIDE SEQUENCE [LARGE SCALE GENOMIC DNA]</scope>
    <source>
        <strain evidence="2 3">SL.3.17</strain>
    </source>
</reference>
<protein>
    <recommendedName>
        <fullName evidence="1">Transcription-repair-coupling factor C-terminal domain-containing protein</fullName>
    </recommendedName>
</protein>
<dbReference type="Proteomes" id="UP001524502">
    <property type="component" value="Unassembled WGS sequence"/>
</dbReference>
<feature type="non-terminal residue" evidence="2">
    <location>
        <position position="78"/>
    </location>
</feature>
<evidence type="ECO:0000259" key="1">
    <source>
        <dbReference type="SMART" id="SM00982"/>
    </source>
</evidence>
<proteinExistence type="predicted"/>
<dbReference type="Gene3D" id="3.90.1150.50">
    <property type="entry name" value="Transcription-repair-coupling factor, D7 domain"/>
    <property type="match status" value="1"/>
</dbReference>
<evidence type="ECO:0000313" key="2">
    <source>
        <dbReference type="EMBL" id="MCQ4638758.1"/>
    </source>
</evidence>
<dbReference type="SUPFAM" id="SSF143517">
    <property type="entry name" value="TRCF domain-like"/>
    <property type="match status" value="1"/>
</dbReference>
<dbReference type="InterPro" id="IPR005118">
    <property type="entry name" value="TRCF_C"/>
</dbReference>
<dbReference type="RefSeq" id="WP_256133924.1">
    <property type="nucleotide sequence ID" value="NZ_JANFXK010000210.1"/>
</dbReference>
<dbReference type="Pfam" id="PF03461">
    <property type="entry name" value="TRCF"/>
    <property type="match status" value="1"/>
</dbReference>
<evidence type="ECO:0000313" key="3">
    <source>
        <dbReference type="Proteomes" id="UP001524502"/>
    </source>
</evidence>
<accession>A0ABT1RU79</accession>
<organism evidence="2 3">
    <name type="scientific">Anaerovorax odorimutans</name>
    <dbReference type="NCBI Taxonomy" id="109327"/>
    <lineage>
        <taxon>Bacteria</taxon>
        <taxon>Bacillati</taxon>
        <taxon>Bacillota</taxon>
        <taxon>Clostridia</taxon>
        <taxon>Peptostreptococcales</taxon>
        <taxon>Anaerovoracaceae</taxon>
        <taxon>Anaerovorax</taxon>
    </lineage>
</organism>
<dbReference type="EMBL" id="JANFXK010000210">
    <property type="protein sequence ID" value="MCQ4638758.1"/>
    <property type="molecule type" value="Genomic_DNA"/>
</dbReference>
<gene>
    <name evidence="2" type="ORF">NE619_18705</name>
</gene>
<keyword evidence="3" id="KW-1185">Reference proteome</keyword>
<comment type="caution">
    <text evidence="2">The sequence shown here is derived from an EMBL/GenBank/DDBJ whole genome shotgun (WGS) entry which is preliminary data.</text>
</comment>
<sequence>IATVASDADEEEIIDQLIDRFGEIPRDTMNLITISRIRSMAEKLSITRIHDEGSKVIFNFAQENGLRAKSLSALYAKY</sequence>
<feature type="non-terminal residue" evidence="2">
    <location>
        <position position="1"/>
    </location>
</feature>
<name>A0ABT1RU79_9FIRM</name>
<dbReference type="InterPro" id="IPR037235">
    <property type="entry name" value="TRCF-like_C_D7"/>
</dbReference>